<dbReference type="PANTHER" id="PTHR34826">
    <property type="entry name" value="UPF0590 PROTEIN C409.17C"/>
    <property type="match status" value="1"/>
</dbReference>
<feature type="region of interest" description="Disordered" evidence="1">
    <location>
        <begin position="1"/>
        <end position="24"/>
    </location>
</feature>
<accession>A0A3D8R4Y3</accession>
<dbReference type="PANTHER" id="PTHR34826:SF2">
    <property type="entry name" value="UPF0590 PROTEIN C409.17C"/>
    <property type="match status" value="1"/>
</dbReference>
<dbReference type="RefSeq" id="XP_026600835.1">
    <property type="nucleotide sequence ID" value="XM_026750822.1"/>
</dbReference>
<dbReference type="OrthoDB" id="2119945at2759"/>
<dbReference type="Pfam" id="PF08588">
    <property type="entry name" value="Duc1"/>
    <property type="match status" value="1"/>
</dbReference>
<organism evidence="3 4">
    <name type="scientific">Aspergillus mulundensis</name>
    <dbReference type="NCBI Taxonomy" id="1810919"/>
    <lineage>
        <taxon>Eukaryota</taxon>
        <taxon>Fungi</taxon>
        <taxon>Dikarya</taxon>
        <taxon>Ascomycota</taxon>
        <taxon>Pezizomycotina</taxon>
        <taxon>Eurotiomycetes</taxon>
        <taxon>Eurotiomycetidae</taxon>
        <taxon>Eurotiales</taxon>
        <taxon>Aspergillaceae</taxon>
        <taxon>Aspergillus</taxon>
        <taxon>Aspergillus subgen. Nidulantes</taxon>
    </lineage>
</organism>
<name>A0A3D8R4Y3_9EURO</name>
<dbReference type="STRING" id="1810919.A0A3D8R4Y3"/>
<sequence>MAEKASQYRLKVTAGPSYDPATHQEVPVNQDKTLHISNEQASTNLAVRIQNYTGFPDGAPSSNPYFKHQDHAKDQYSISFGISFKRPVNGNDLVFGNDFDRPIRDRLPPGFNAALRLVQWTIDPTLDGDAYADRPYLYSPALATWNRLRVGDKGKLPDVHGVVVEEGEEEGVDVRAGKGVPTDVSGRRGYFQNEERRKEWEFEEGRVYFADFGNQYLDFNEFTLRLPGFNINALHYIDEKTHSLRYVLKNRASGEVYLVVLFTLVHSSDGHGDKSKELKENGGRFDWEEEPSAGDVE</sequence>
<dbReference type="Proteomes" id="UP000256690">
    <property type="component" value="Unassembled WGS sequence"/>
</dbReference>
<dbReference type="AlphaFoldDB" id="A0A3D8R4Y3"/>
<evidence type="ECO:0000313" key="4">
    <source>
        <dbReference type="Proteomes" id="UP000256690"/>
    </source>
</evidence>
<feature type="compositionally biased region" description="Acidic residues" evidence="1">
    <location>
        <begin position="287"/>
        <end position="297"/>
    </location>
</feature>
<feature type="compositionally biased region" description="Basic and acidic residues" evidence="1">
    <location>
        <begin position="268"/>
        <end position="286"/>
    </location>
</feature>
<evidence type="ECO:0000259" key="2">
    <source>
        <dbReference type="Pfam" id="PF08588"/>
    </source>
</evidence>
<evidence type="ECO:0000313" key="3">
    <source>
        <dbReference type="EMBL" id="RDW69046.1"/>
    </source>
</evidence>
<reference evidence="3 4" key="1">
    <citation type="journal article" date="2018" name="IMA Fungus">
        <title>IMA Genome-F 9: Draft genome sequence of Annulohypoxylon stygium, Aspergillus mulundensis, Berkeleyomyces basicola (syn. Thielaviopsis basicola), Ceratocystis smalleyi, two Cercospora beticola strains, Coleophoma cylindrospora, Fusarium fracticaudum, Phialophora cf. hyalina, and Morchella septimelata.</title>
        <authorList>
            <person name="Wingfield B.D."/>
            <person name="Bills G.F."/>
            <person name="Dong Y."/>
            <person name="Huang W."/>
            <person name="Nel W.J."/>
            <person name="Swalarsk-Parry B.S."/>
            <person name="Vaghefi N."/>
            <person name="Wilken P.M."/>
            <person name="An Z."/>
            <person name="de Beer Z.W."/>
            <person name="De Vos L."/>
            <person name="Chen L."/>
            <person name="Duong T.A."/>
            <person name="Gao Y."/>
            <person name="Hammerbacher A."/>
            <person name="Kikkert J.R."/>
            <person name="Li Y."/>
            <person name="Li H."/>
            <person name="Li K."/>
            <person name="Li Q."/>
            <person name="Liu X."/>
            <person name="Ma X."/>
            <person name="Naidoo K."/>
            <person name="Pethybridge S.J."/>
            <person name="Sun J."/>
            <person name="Steenkamp E.T."/>
            <person name="van der Nest M.A."/>
            <person name="van Wyk S."/>
            <person name="Wingfield M.J."/>
            <person name="Xiong C."/>
            <person name="Yue Q."/>
            <person name="Zhang X."/>
        </authorList>
    </citation>
    <scope>NUCLEOTIDE SEQUENCE [LARGE SCALE GENOMIC DNA]</scope>
    <source>
        <strain evidence="3 4">DSM 5745</strain>
    </source>
</reference>
<dbReference type="InterPro" id="IPR013897">
    <property type="entry name" value="Duc1"/>
</dbReference>
<protein>
    <recommendedName>
        <fullName evidence="2">Domain of unknown function at the cortex 1 domain-containing protein</fullName>
    </recommendedName>
</protein>
<feature type="region of interest" description="Disordered" evidence="1">
    <location>
        <begin position="268"/>
        <end position="297"/>
    </location>
</feature>
<gene>
    <name evidence="3" type="ORF">DSM5745_08806</name>
</gene>
<evidence type="ECO:0000256" key="1">
    <source>
        <dbReference type="SAM" id="MobiDB-lite"/>
    </source>
</evidence>
<keyword evidence="4" id="KW-1185">Reference proteome</keyword>
<comment type="caution">
    <text evidence="3">The sequence shown here is derived from an EMBL/GenBank/DDBJ whole genome shotgun (WGS) entry which is preliminary data.</text>
</comment>
<dbReference type="GeneID" id="38119176"/>
<proteinExistence type="predicted"/>
<dbReference type="EMBL" id="PVWQ01000011">
    <property type="protein sequence ID" value="RDW69046.1"/>
    <property type="molecule type" value="Genomic_DNA"/>
</dbReference>
<feature type="domain" description="Domain of unknown function at the cortex 1" evidence="2">
    <location>
        <begin position="9"/>
        <end position="265"/>
    </location>
</feature>